<dbReference type="GO" id="GO:0005524">
    <property type="term" value="F:ATP binding"/>
    <property type="evidence" value="ECO:0007669"/>
    <property type="project" value="UniProtKB-UniRule"/>
</dbReference>
<evidence type="ECO:0000256" key="13">
    <source>
        <dbReference type="ARBA" id="ARBA00082722"/>
    </source>
</evidence>
<dbReference type="GO" id="GO:0034605">
    <property type="term" value="P:cellular response to heat"/>
    <property type="evidence" value="ECO:0007669"/>
    <property type="project" value="UniProtKB-UniRule"/>
</dbReference>
<keyword evidence="2 14" id="KW-0963">Cytoplasm</keyword>
<evidence type="ECO:0000256" key="2">
    <source>
        <dbReference type="ARBA" id="ARBA00022490"/>
    </source>
</evidence>
<feature type="active site" evidence="14 16">
    <location>
        <position position="679"/>
    </location>
</feature>
<dbReference type="FunFam" id="1.20.5.5270:FF:000002">
    <property type="entry name" value="Lon protease homolog"/>
    <property type="match status" value="1"/>
</dbReference>
<dbReference type="AlphaFoldDB" id="A0A161KAG3"/>
<dbReference type="InterPro" id="IPR003593">
    <property type="entry name" value="AAA+_ATPase"/>
</dbReference>
<dbReference type="InterPro" id="IPR004815">
    <property type="entry name" value="Lon_bac/euk-typ"/>
</dbReference>
<dbReference type="SMART" id="SM00382">
    <property type="entry name" value="AAA"/>
    <property type="match status" value="1"/>
</dbReference>
<evidence type="ECO:0000256" key="14">
    <source>
        <dbReference type="HAMAP-Rule" id="MF_01973"/>
    </source>
</evidence>
<dbReference type="KEGG" id="pbf:CFX0092_A1255"/>
<evidence type="ECO:0000256" key="5">
    <source>
        <dbReference type="ARBA" id="ARBA00022801"/>
    </source>
</evidence>
<dbReference type="SUPFAM" id="SSF88697">
    <property type="entry name" value="PUA domain-like"/>
    <property type="match status" value="1"/>
</dbReference>
<gene>
    <name evidence="14 22" type="primary">lon</name>
    <name evidence="22" type="ORF">CFX0092_A1255</name>
</gene>
<evidence type="ECO:0000256" key="4">
    <source>
        <dbReference type="ARBA" id="ARBA00022741"/>
    </source>
</evidence>
<dbReference type="FunFam" id="3.40.50.300:FF:000021">
    <property type="entry name" value="Lon protease homolog"/>
    <property type="match status" value="1"/>
</dbReference>
<dbReference type="Gene3D" id="1.20.58.1480">
    <property type="match status" value="1"/>
</dbReference>
<name>A0A161KAG3_9CHLR</name>
<dbReference type="InterPro" id="IPR015947">
    <property type="entry name" value="PUA-like_sf"/>
</dbReference>
<dbReference type="InterPro" id="IPR003959">
    <property type="entry name" value="ATPase_AAA_core"/>
</dbReference>
<sequence length="809" mass="88753">MRQREIMNNVFEAKPIPVVPLRGGTVFPGVTTTVSIGRRTSLAAVHAAIERGGDLLVVVQRDAEVETPGFDDLFPVGILATARDMLRTPVGIQMLVELHRRVQLTGIDGNDPFLIGRYEELAEEDAIDEELKVETIAYLEKYIELVGETNQQIMTMTRASRTTGELADYVAGLISLPFDVEIALLSDLNGRSRLEKILEHLRQEVRIADIRSKIQSDAHQGAEKAQRDFMLREQMKAIRKELGDDDEDAPEDLRSKIENAGMPEKVLERALSELKRLEYQGQQSAEASVIRTYLEWLTELPWTNETEDNFDIGHVRQVLDADHFGLEDVKERIVEYVAVRKLAGKDMKGAIINLNGPPGVGKTSIATSVARAVGREMVRISLGGVRDEAEIRGHRRTYIGAIPGRIIRALRDAKTRNPVIVLDEIDKVGTDWRGDPASALLEVLDPEQNHSFTDHYLEVPFDLSQVIFITTSNQLSTIPAALLDRMESITMPGYIEDEKLAIARQYLLKKQQEANGIGGLEVNIDDEALRGLIRYHTLEAGVRQLERNLGKVVRKLAVRVASGETGPFTVAEADVDEIMGPRKFTYGVIEEQDEIGLVTGLAVNAYGGNTLPIEVSLSEGNGRITLTGSLGDVMQESAQAALTYARSNARSLGLEPAIFDKVNVHIHVPDGATPKDGPSAGIAMATAIISAFTRRPVRRDVAMTGEVTLRGKVLPIGGLKSKTIAAHRAGIKTVLLPKDNAKDIPELPERIRQDLELIPVGHLDEVIAVALLEPVGPVMKVGDEKAAEPIVMPPPVTNGNAGERIGRIN</sequence>
<dbReference type="InterPro" id="IPR008268">
    <property type="entry name" value="Peptidase_S16_AS"/>
</dbReference>
<dbReference type="PROSITE" id="PS01046">
    <property type="entry name" value="LON_SER"/>
    <property type="match status" value="1"/>
</dbReference>
<dbReference type="Gene3D" id="1.20.5.5270">
    <property type="match status" value="1"/>
</dbReference>
<dbReference type="PIRSF" id="PIRSF001174">
    <property type="entry name" value="Lon_proteas"/>
    <property type="match status" value="1"/>
</dbReference>
<dbReference type="NCBIfam" id="TIGR00763">
    <property type="entry name" value="lon"/>
    <property type="match status" value="1"/>
</dbReference>
<comment type="catalytic activity">
    <reaction evidence="9 14 15 18">
        <text>Hydrolysis of proteins in presence of ATP.</text>
        <dbReference type="EC" id="3.4.21.53"/>
    </reaction>
</comment>
<keyword evidence="6 14" id="KW-0720">Serine protease</keyword>
<dbReference type="GO" id="GO:0004176">
    <property type="term" value="F:ATP-dependent peptidase activity"/>
    <property type="evidence" value="ECO:0007669"/>
    <property type="project" value="UniProtKB-UniRule"/>
</dbReference>
<feature type="domain" description="Lon N-terminal" evidence="21">
    <location>
        <begin position="16"/>
        <end position="205"/>
    </location>
</feature>
<feature type="active site" evidence="14 16">
    <location>
        <position position="722"/>
    </location>
</feature>
<protein>
    <recommendedName>
        <fullName evidence="12 14">Lon protease</fullName>
        <ecNumber evidence="11 14">3.4.21.53</ecNumber>
    </recommendedName>
    <alternativeName>
        <fullName evidence="13 14">ATP-dependent protease La</fullName>
    </alternativeName>
</protein>
<dbReference type="Pfam" id="PF00004">
    <property type="entry name" value="AAA"/>
    <property type="match status" value="1"/>
</dbReference>
<dbReference type="PRINTS" id="PR00830">
    <property type="entry name" value="ENDOLAPTASE"/>
</dbReference>
<dbReference type="PANTHER" id="PTHR10046">
    <property type="entry name" value="ATP DEPENDENT LON PROTEASE FAMILY MEMBER"/>
    <property type="match status" value="1"/>
</dbReference>
<comment type="function">
    <text evidence="10 14">ATP-dependent serine protease that mediates the selective degradation of mutant and abnormal proteins as well as certain short-lived regulatory proteins. Required for cellular homeostasis and for survival from DNA damage and developmental changes induced by stress. Degrades polypeptides processively to yield small peptide fragments that are 5 to 10 amino acids long. Binds to DNA in a double-stranded, site-specific manner.</text>
</comment>
<evidence type="ECO:0000256" key="17">
    <source>
        <dbReference type="PIRSR" id="PIRSR001174-2"/>
    </source>
</evidence>
<dbReference type="Pfam" id="PF22667">
    <property type="entry name" value="Lon_lid"/>
    <property type="match status" value="1"/>
</dbReference>
<evidence type="ECO:0000313" key="23">
    <source>
        <dbReference type="Proteomes" id="UP000215027"/>
    </source>
</evidence>
<dbReference type="PROSITE" id="PS51786">
    <property type="entry name" value="LON_PROTEOLYTIC"/>
    <property type="match status" value="1"/>
</dbReference>
<dbReference type="InterPro" id="IPR054594">
    <property type="entry name" value="Lon_lid"/>
</dbReference>
<dbReference type="InterPro" id="IPR003111">
    <property type="entry name" value="Lon_prtase_N"/>
</dbReference>
<comment type="subcellular location">
    <subcellularLocation>
        <location evidence="1 14 15">Cytoplasm</location>
    </subcellularLocation>
</comment>
<evidence type="ECO:0000256" key="10">
    <source>
        <dbReference type="ARBA" id="ARBA00053875"/>
    </source>
</evidence>
<evidence type="ECO:0000256" key="16">
    <source>
        <dbReference type="PIRSR" id="PIRSR001174-1"/>
    </source>
</evidence>
<evidence type="ECO:0000256" key="8">
    <source>
        <dbReference type="ARBA" id="ARBA00023016"/>
    </source>
</evidence>
<keyword evidence="3 14" id="KW-0645">Protease</keyword>
<dbReference type="Gene3D" id="3.40.50.300">
    <property type="entry name" value="P-loop containing nucleotide triphosphate hydrolases"/>
    <property type="match status" value="1"/>
</dbReference>
<keyword evidence="7 14" id="KW-0067">ATP-binding</keyword>
<dbReference type="Gene3D" id="1.10.8.60">
    <property type="match status" value="1"/>
</dbReference>
<keyword evidence="23" id="KW-1185">Reference proteome</keyword>
<dbReference type="GO" id="GO:0004252">
    <property type="term" value="F:serine-type endopeptidase activity"/>
    <property type="evidence" value="ECO:0007669"/>
    <property type="project" value="UniProtKB-UniRule"/>
</dbReference>
<dbReference type="GO" id="GO:0016887">
    <property type="term" value="F:ATP hydrolysis activity"/>
    <property type="evidence" value="ECO:0007669"/>
    <property type="project" value="UniProtKB-UniRule"/>
</dbReference>
<accession>A0A161KAG3</accession>
<dbReference type="Pfam" id="PF05362">
    <property type="entry name" value="Lon_C"/>
    <property type="match status" value="1"/>
</dbReference>
<dbReference type="GO" id="GO:0043565">
    <property type="term" value="F:sequence-specific DNA binding"/>
    <property type="evidence" value="ECO:0007669"/>
    <property type="project" value="UniProtKB-UniRule"/>
</dbReference>
<dbReference type="GO" id="GO:0005737">
    <property type="term" value="C:cytoplasm"/>
    <property type="evidence" value="ECO:0007669"/>
    <property type="project" value="UniProtKB-SubCell"/>
</dbReference>
<dbReference type="EMBL" id="LN890655">
    <property type="protein sequence ID" value="CUS03133.2"/>
    <property type="molecule type" value="Genomic_DNA"/>
</dbReference>
<feature type="binding site" evidence="14 17">
    <location>
        <begin position="356"/>
        <end position="363"/>
    </location>
    <ligand>
        <name>ATP</name>
        <dbReference type="ChEBI" id="CHEBI:30616"/>
    </ligand>
</feature>
<dbReference type="InterPro" id="IPR008269">
    <property type="entry name" value="Lon_proteolytic"/>
</dbReference>
<evidence type="ECO:0000256" key="18">
    <source>
        <dbReference type="PROSITE-ProRule" id="PRU01122"/>
    </source>
</evidence>
<dbReference type="Pfam" id="PF02190">
    <property type="entry name" value="LON_substr_bdg"/>
    <property type="match status" value="1"/>
</dbReference>
<reference evidence="22" key="1">
    <citation type="submission" date="2016-01" db="EMBL/GenBank/DDBJ databases">
        <authorList>
            <person name="Mcilroy J.S."/>
            <person name="Karst M S."/>
            <person name="Albertsen M."/>
        </authorList>
    </citation>
    <scope>NUCLEOTIDE SEQUENCE</scope>
    <source>
        <strain evidence="22">Cfx-K</strain>
    </source>
</reference>
<dbReference type="InterPro" id="IPR027065">
    <property type="entry name" value="Lon_Prtase"/>
</dbReference>
<keyword evidence="8 14" id="KW-0346">Stress response</keyword>
<dbReference type="Gene3D" id="3.30.230.10">
    <property type="match status" value="1"/>
</dbReference>
<dbReference type="GO" id="GO:0006515">
    <property type="term" value="P:protein quality control for misfolded or incompletely synthesized proteins"/>
    <property type="evidence" value="ECO:0007669"/>
    <property type="project" value="UniProtKB-UniRule"/>
</dbReference>
<dbReference type="InterPro" id="IPR046336">
    <property type="entry name" value="Lon_prtase_N_sf"/>
</dbReference>
<dbReference type="InterPro" id="IPR027417">
    <property type="entry name" value="P-loop_NTPase"/>
</dbReference>
<dbReference type="SUPFAM" id="SSF54211">
    <property type="entry name" value="Ribosomal protein S5 domain 2-like"/>
    <property type="match status" value="1"/>
</dbReference>
<evidence type="ECO:0000256" key="7">
    <source>
        <dbReference type="ARBA" id="ARBA00022840"/>
    </source>
</evidence>
<dbReference type="InterPro" id="IPR014721">
    <property type="entry name" value="Ribsml_uS5_D2-typ_fold_subgr"/>
</dbReference>
<dbReference type="EC" id="3.4.21.53" evidence="11 14"/>
<comment type="similarity">
    <text evidence="14 15 18 19">Belongs to the peptidase S16 family.</text>
</comment>
<dbReference type="SMART" id="SM00464">
    <property type="entry name" value="LON"/>
    <property type="match status" value="1"/>
</dbReference>
<proteinExistence type="evidence at transcript level"/>
<evidence type="ECO:0000256" key="11">
    <source>
        <dbReference type="ARBA" id="ARBA00066743"/>
    </source>
</evidence>
<organism evidence="22 23">
    <name type="scientific">Candidatus Promineifilum breve</name>
    <dbReference type="NCBI Taxonomy" id="1806508"/>
    <lineage>
        <taxon>Bacteria</taxon>
        <taxon>Bacillati</taxon>
        <taxon>Chloroflexota</taxon>
        <taxon>Ardenticatenia</taxon>
        <taxon>Candidatus Promineifilales</taxon>
        <taxon>Candidatus Promineifilaceae</taxon>
        <taxon>Candidatus Promineifilum</taxon>
    </lineage>
</organism>
<evidence type="ECO:0000259" key="20">
    <source>
        <dbReference type="PROSITE" id="PS51786"/>
    </source>
</evidence>
<keyword evidence="4 14" id="KW-0547">Nucleotide-binding</keyword>
<evidence type="ECO:0000259" key="21">
    <source>
        <dbReference type="PROSITE" id="PS51787"/>
    </source>
</evidence>
<dbReference type="CDD" id="cd19500">
    <property type="entry name" value="RecA-like_Lon"/>
    <property type="match status" value="1"/>
</dbReference>
<comment type="induction">
    <text evidence="14">By heat shock.</text>
</comment>
<evidence type="ECO:0000256" key="9">
    <source>
        <dbReference type="ARBA" id="ARBA00050665"/>
    </source>
</evidence>
<dbReference type="InterPro" id="IPR027543">
    <property type="entry name" value="Lon_bac"/>
</dbReference>
<evidence type="ECO:0000256" key="3">
    <source>
        <dbReference type="ARBA" id="ARBA00022670"/>
    </source>
</evidence>
<evidence type="ECO:0000256" key="12">
    <source>
        <dbReference type="ARBA" id="ARBA00071934"/>
    </source>
</evidence>
<keyword evidence="5 14" id="KW-0378">Hydrolase</keyword>
<comment type="subunit">
    <text evidence="14 15">Homohexamer. Organized in a ring with a central cavity.</text>
</comment>
<dbReference type="Gene3D" id="2.30.130.40">
    <property type="entry name" value="LON domain-like"/>
    <property type="match status" value="1"/>
</dbReference>
<evidence type="ECO:0000256" key="19">
    <source>
        <dbReference type="RuleBase" id="RU000591"/>
    </source>
</evidence>
<dbReference type="Proteomes" id="UP000215027">
    <property type="component" value="Chromosome I"/>
</dbReference>
<dbReference type="SUPFAM" id="SSF52540">
    <property type="entry name" value="P-loop containing nucleoside triphosphate hydrolases"/>
    <property type="match status" value="1"/>
</dbReference>
<evidence type="ECO:0000313" key="22">
    <source>
        <dbReference type="EMBL" id="CUS03133.2"/>
    </source>
</evidence>
<dbReference type="HAMAP" id="MF_01973">
    <property type="entry name" value="lon_bact"/>
    <property type="match status" value="1"/>
</dbReference>
<feature type="domain" description="Lon proteolytic" evidence="20">
    <location>
        <begin position="592"/>
        <end position="773"/>
    </location>
</feature>
<dbReference type="PROSITE" id="PS51787">
    <property type="entry name" value="LON_N"/>
    <property type="match status" value="1"/>
</dbReference>
<dbReference type="InterPro" id="IPR020568">
    <property type="entry name" value="Ribosomal_Su5_D2-typ_SF"/>
</dbReference>
<evidence type="ECO:0000256" key="1">
    <source>
        <dbReference type="ARBA" id="ARBA00004496"/>
    </source>
</evidence>
<evidence type="ECO:0000256" key="15">
    <source>
        <dbReference type="PIRNR" id="PIRNR001174"/>
    </source>
</evidence>
<evidence type="ECO:0000256" key="6">
    <source>
        <dbReference type="ARBA" id="ARBA00022825"/>
    </source>
</evidence>